<evidence type="ECO:0000256" key="5">
    <source>
        <dbReference type="ARBA" id="ARBA00022723"/>
    </source>
</evidence>
<dbReference type="AlphaFoldDB" id="A0A423V7P7"/>
<name>A0A423V7P7_CYTCH</name>
<dbReference type="EC" id="3.1.26.4" evidence="3"/>
<dbReference type="Gene3D" id="3.30.420.10">
    <property type="entry name" value="Ribonuclease H-like superfamily/Ribonuclease H"/>
    <property type="match status" value="1"/>
</dbReference>
<feature type="region of interest" description="Disordered" evidence="8">
    <location>
        <begin position="1"/>
        <end position="20"/>
    </location>
</feature>
<gene>
    <name evidence="10" type="ORF">VSDG_10164</name>
</gene>
<comment type="caution">
    <text evidence="10">The sequence shown here is derived from an EMBL/GenBank/DDBJ whole genome shotgun (WGS) entry which is preliminary data.</text>
</comment>
<keyword evidence="11" id="KW-1185">Reference proteome</keyword>
<protein>
    <recommendedName>
        <fullName evidence="3">ribonuclease H</fullName>
        <ecNumber evidence="3">3.1.26.4</ecNumber>
    </recommendedName>
</protein>
<evidence type="ECO:0000256" key="2">
    <source>
        <dbReference type="ARBA" id="ARBA00005300"/>
    </source>
</evidence>
<dbReference type="STRING" id="252740.A0A423V7P7"/>
<evidence type="ECO:0000313" key="11">
    <source>
        <dbReference type="Proteomes" id="UP000284375"/>
    </source>
</evidence>
<evidence type="ECO:0000256" key="8">
    <source>
        <dbReference type="SAM" id="MobiDB-lite"/>
    </source>
</evidence>
<evidence type="ECO:0000256" key="3">
    <source>
        <dbReference type="ARBA" id="ARBA00012180"/>
    </source>
</evidence>
<dbReference type="Pfam" id="PF00075">
    <property type="entry name" value="RNase_H"/>
    <property type="match status" value="1"/>
</dbReference>
<dbReference type="InterPro" id="IPR050092">
    <property type="entry name" value="RNase_H"/>
</dbReference>
<comment type="similarity">
    <text evidence="2">Belongs to the RNase H family.</text>
</comment>
<dbReference type="GO" id="GO:0046872">
    <property type="term" value="F:metal ion binding"/>
    <property type="evidence" value="ECO:0007669"/>
    <property type="project" value="UniProtKB-KW"/>
</dbReference>
<proteinExistence type="inferred from homology"/>
<dbReference type="OrthoDB" id="407198at2759"/>
<dbReference type="SUPFAM" id="SSF53098">
    <property type="entry name" value="Ribonuclease H-like"/>
    <property type="match status" value="1"/>
</dbReference>
<dbReference type="GO" id="GO:0043137">
    <property type="term" value="P:DNA replication, removal of RNA primer"/>
    <property type="evidence" value="ECO:0007669"/>
    <property type="project" value="TreeGrafter"/>
</dbReference>
<organism evidence="10 11">
    <name type="scientific">Cytospora chrysosperma</name>
    <name type="common">Cytospora canker fungus</name>
    <name type="synonym">Sphaeria chrysosperma</name>
    <dbReference type="NCBI Taxonomy" id="252740"/>
    <lineage>
        <taxon>Eukaryota</taxon>
        <taxon>Fungi</taxon>
        <taxon>Dikarya</taxon>
        <taxon>Ascomycota</taxon>
        <taxon>Pezizomycotina</taxon>
        <taxon>Sordariomycetes</taxon>
        <taxon>Sordariomycetidae</taxon>
        <taxon>Diaporthales</taxon>
        <taxon>Cytosporaceae</taxon>
        <taxon>Cytospora</taxon>
    </lineage>
</organism>
<evidence type="ECO:0000259" key="9">
    <source>
        <dbReference type="PROSITE" id="PS50879"/>
    </source>
</evidence>
<evidence type="ECO:0000256" key="4">
    <source>
        <dbReference type="ARBA" id="ARBA00022722"/>
    </source>
</evidence>
<feature type="domain" description="RNase H type-1" evidence="9">
    <location>
        <begin position="53"/>
        <end position="224"/>
    </location>
</feature>
<keyword evidence="4" id="KW-0540">Nuclease</keyword>
<keyword evidence="5" id="KW-0479">Metal-binding</keyword>
<keyword evidence="7" id="KW-0378">Hydrolase</keyword>
<dbReference type="GO" id="GO:0004523">
    <property type="term" value="F:RNA-DNA hybrid ribonuclease activity"/>
    <property type="evidence" value="ECO:0007669"/>
    <property type="project" value="UniProtKB-EC"/>
</dbReference>
<evidence type="ECO:0000313" key="10">
    <source>
        <dbReference type="EMBL" id="ROV86810.1"/>
    </source>
</evidence>
<evidence type="ECO:0000256" key="6">
    <source>
        <dbReference type="ARBA" id="ARBA00022759"/>
    </source>
</evidence>
<dbReference type="Proteomes" id="UP000284375">
    <property type="component" value="Unassembled WGS sequence"/>
</dbReference>
<dbReference type="PANTHER" id="PTHR10642:SF26">
    <property type="entry name" value="RIBONUCLEASE H1"/>
    <property type="match status" value="1"/>
</dbReference>
<dbReference type="PANTHER" id="PTHR10642">
    <property type="entry name" value="RIBONUCLEASE H1"/>
    <property type="match status" value="1"/>
</dbReference>
<keyword evidence="6" id="KW-0255">Endonuclease</keyword>
<dbReference type="InterPro" id="IPR036397">
    <property type="entry name" value="RNaseH_sf"/>
</dbReference>
<reference evidence="10 11" key="1">
    <citation type="submission" date="2015-09" db="EMBL/GenBank/DDBJ databases">
        <title>Host preference determinants of Valsa canker pathogens revealed by comparative genomics.</title>
        <authorList>
            <person name="Yin Z."/>
            <person name="Huang L."/>
        </authorList>
    </citation>
    <scope>NUCLEOTIDE SEQUENCE [LARGE SCALE GENOMIC DNA]</scope>
    <source>
        <strain evidence="10 11">YSFL</strain>
    </source>
</reference>
<dbReference type="EMBL" id="LJZO01000109">
    <property type="protein sequence ID" value="ROV86810.1"/>
    <property type="molecule type" value="Genomic_DNA"/>
</dbReference>
<dbReference type="GO" id="GO:0003676">
    <property type="term" value="F:nucleic acid binding"/>
    <property type="evidence" value="ECO:0007669"/>
    <property type="project" value="InterPro"/>
</dbReference>
<dbReference type="InterPro" id="IPR002156">
    <property type="entry name" value="RNaseH_domain"/>
</dbReference>
<dbReference type="InterPro" id="IPR012337">
    <property type="entry name" value="RNaseH-like_sf"/>
</dbReference>
<evidence type="ECO:0000256" key="7">
    <source>
        <dbReference type="ARBA" id="ARBA00022801"/>
    </source>
</evidence>
<comment type="catalytic activity">
    <reaction evidence="1">
        <text>Endonucleolytic cleavage to 5'-phosphomonoester.</text>
        <dbReference type="EC" id="3.1.26.4"/>
    </reaction>
</comment>
<evidence type="ECO:0000256" key="1">
    <source>
        <dbReference type="ARBA" id="ARBA00000077"/>
    </source>
</evidence>
<dbReference type="PROSITE" id="PS50879">
    <property type="entry name" value="RNASE_H_1"/>
    <property type="match status" value="1"/>
</dbReference>
<sequence length="262" mass="29715">MASLYTPTLTYNPVTDPQGTRANHYQIERSPGDGFIYEAVYDPYTDTATPFYRAESLIIATAGSFLHEKYCYPGRDIARAGPRASYSVFFGPGNDLNDMGKSLVVPPGCFQSRQRGELTGAIAALRTVDRILSLKITGCGPVRRVIIKTDSEYLAKGATEWVFTWIQKGWIMSENSRVKDWDLWEKLMGVIDHIKRVWGVEVAFWWVPPRWNKDARSLAGMGLRVPPDTHVVTSKELDLELSSPGPWIYESVYHVKYRESQR</sequence>
<accession>A0A423V7P7</accession>